<gene>
    <name evidence="1" type="ORF">Adt_03155</name>
</gene>
<keyword evidence="1" id="KW-0675">Receptor</keyword>
<keyword evidence="1" id="KW-0418">Kinase</keyword>
<dbReference type="AlphaFoldDB" id="A0ABD1VXX7"/>
<evidence type="ECO:0000313" key="2">
    <source>
        <dbReference type="Proteomes" id="UP001604336"/>
    </source>
</evidence>
<comment type="caution">
    <text evidence="1">The sequence shown here is derived from an EMBL/GenBank/DDBJ whole genome shotgun (WGS) entry which is preliminary data.</text>
</comment>
<proteinExistence type="predicted"/>
<keyword evidence="1" id="KW-0808">Transferase</keyword>
<reference evidence="2" key="1">
    <citation type="submission" date="2024-07" db="EMBL/GenBank/DDBJ databases">
        <title>Two chromosome-level genome assemblies of Korean endemic species Abeliophyllum distichum and Forsythia ovata (Oleaceae).</title>
        <authorList>
            <person name="Jang H."/>
        </authorList>
    </citation>
    <scope>NUCLEOTIDE SEQUENCE [LARGE SCALE GENOMIC DNA]</scope>
</reference>
<accession>A0ABD1VXX7</accession>
<dbReference type="Gene3D" id="1.10.510.10">
    <property type="entry name" value="Transferase(Phosphotransferase) domain 1"/>
    <property type="match status" value="1"/>
</dbReference>
<evidence type="ECO:0000313" key="1">
    <source>
        <dbReference type="EMBL" id="KAL2542177.1"/>
    </source>
</evidence>
<keyword evidence="2" id="KW-1185">Reference proteome</keyword>
<sequence>MKLFQASDVYSFGVVLLELLIGKPSILSAANDMAIQLVNCVYSVVNEDWTVEMFDIELLRYTDIEQVMANFSQIALIYVKSVPEGRPKMSEVVRMLEDIDGTNLGANN</sequence>
<dbReference type="SUPFAM" id="SSF56112">
    <property type="entry name" value="Protein kinase-like (PK-like)"/>
    <property type="match status" value="1"/>
</dbReference>
<dbReference type="InterPro" id="IPR011009">
    <property type="entry name" value="Kinase-like_dom_sf"/>
</dbReference>
<dbReference type="PANTHER" id="PTHR48010:SF1">
    <property type="entry name" value="PROTEIN KINASE DOMAIN-CONTAINING PROTEIN"/>
    <property type="match status" value="1"/>
</dbReference>
<organism evidence="1 2">
    <name type="scientific">Abeliophyllum distichum</name>
    <dbReference type="NCBI Taxonomy" id="126358"/>
    <lineage>
        <taxon>Eukaryota</taxon>
        <taxon>Viridiplantae</taxon>
        <taxon>Streptophyta</taxon>
        <taxon>Embryophyta</taxon>
        <taxon>Tracheophyta</taxon>
        <taxon>Spermatophyta</taxon>
        <taxon>Magnoliopsida</taxon>
        <taxon>eudicotyledons</taxon>
        <taxon>Gunneridae</taxon>
        <taxon>Pentapetalae</taxon>
        <taxon>asterids</taxon>
        <taxon>lamiids</taxon>
        <taxon>Lamiales</taxon>
        <taxon>Oleaceae</taxon>
        <taxon>Forsythieae</taxon>
        <taxon>Abeliophyllum</taxon>
    </lineage>
</organism>
<dbReference type="EMBL" id="JBFOLK010000001">
    <property type="protein sequence ID" value="KAL2542177.1"/>
    <property type="molecule type" value="Genomic_DNA"/>
</dbReference>
<dbReference type="GO" id="GO:0016301">
    <property type="term" value="F:kinase activity"/>
    <property type="evidence" value="ECO:0007669"/>
    <property type="project" value="UniProtKB-KW"/>
</dbReference>
<protein>
    <submittedName>
        <fullName evidence="1">Inactive receptor kinase</fullName>
    </submittedName>
</protein>
<name>A0ABD1VXX7_9LAMI</name>
<dbReference type="PANTHER" id="PTHR48010">
    <property type="entry name" value="OS05G0588300 PROTEIN"/>
    <property type="match status" value="1"/>
</dbReference>
<dbReference type="Proteomes" id="UP001604336">
    <property type="component" value="Unassembled WGS sequence"/>
</dbReference>
<dbReference type="InterPro" id="IPR050994">
    <property type="entry name" value="At_inactive_RLKs"/>
</dbReference>